<dbReference type="EMBL" id="GBRH01184416">
    <property type="protein sequence ID" value="JAE13480.1"/>
    <property type="molecule type" value="Transcribed_RNA"/>
</dbReference>
<organism evidence="1">
    <name type="scientific">Arundo donax</name>
    <name type="common">Giant reed</name>
    <name type="synonym">Donax arundinaceus</name>
    <dbReference type="NCBI Taxonomy" id="35708"/>
    <lineage>
        <taxon>Eukaryota</taxon>
        <taxon>Viridiplantae</taxon>
        <taxon>Streptophyta</taxon>
        <taxon>Embryophyta</taxon>
        <taxon>Tracheophyta</taxon>
        <taxon>Spermatophyta</taxon>
        <taxon>Magnoliopsida</taxon>
        <taxon>Liliopsida</taxon>
        <taxon>Poales</taxon>
        <taxon>Poaceae</taxon>
        <taxon>PACMAD clade</taxon>
        <taxon>Arundinoideae</taxon>
        <taxon>Arundineae</taxon>
        <taxon>Arundo</taxon>
    </lineage>
</organism>
<sequence>MKTNTYNEVKYILCFHYPSFFAKAVYY</sequence>
<evidence type="ECO:0000313" key="1">
    <source>
        <dbReference type="EMBL" id="JAE13480.1"/>
    </source>
</evidence>
<name>A0A0A9FKB1_ARUDO</name>
<accession>A0A0A9FKB1</accession>
<reference evidence="1" key="2">
    <citation type="journal article" date="2015" name="Data Brief">
        <title>Shoot transcriptome of the giant reed, Arundo donax.</title>
        <authorList>
            <person name="Barrero R.A."/>
            <person name="Guerrero F.D."/>
            <person name="Moolhuijzen P."/>
            <person name="Goolsby J.A."/>
            <person name="Tidwell J."/>
            <person name="Bellgard S.E."/>
            <person name="Bellgard M.I."/>
        </authorList>
    </citation>
    <scope>NUCLEOTIDE SEQUENCE</scope>
    <source>
        <tissue evidence="1">Shoot tissue taken approximately 20 cm above the soil surface</tissue>
    </source>
</reference>
<protein>
    <submittedName>
        <fullName evidence="1">Uncharacterized protein</fullName>
    </submittedName>
</protein>
<reference evidence="1" key="1">
    <citation type="submission" date="2014-09" db="EMBL/GenBank/DDBJ databases">
        <authorList>
            <person name="Magalhaes I.L.F."/>
            <person name="Oliveira U."/>
            <person name="Santos F.R."/>
            <person name="Vidigal T.H.D.A."/>
            <person name="Brescovit A.D."/>
            <person name="Santos A.J."/>
        </authorList>
    </citation>
    <scope>NUCLEOTIDE SEQUENCE</scope>
    <source>
        <tissue evidence="1">Shoot tissue taken approximately 20 cm above the soil surface</tissue>
    </source>
</reference>
<dbReference type="AlphaFoldDB" id="A0A0A9FKB1"/>
<proteinExistence type="predicted"/>